<feature type="compositionally biased region" description="Basic and acidic residues" evidence="5">
    <location>
        <begin position="184"/>
        <end position="204"/>
    </location>
</feature>
<comment type="caution">
    <text evidence="7">The sequence shown here is derived from an EMBL/GenBank/DDBJ whole genome shotgun (WGS) entry which is preliminary data.</text>
</comment>
<feature type="compositionally biased region" description="Low complexity" evidence="5">
    <location>
        <begin position="792"/>
        <end position="807"/>
    </location>
</feature>
<feature type="region of interest" description="Disordered" evidence="5">
    <location>
        <begin position="118"/>
        <end position="150"/>
    </location>
</feature>
<feature type="domain" description="SWIM-type" evidence="6">
    <location>
        <begin position="599"/>
        <end position="631"/>
    </location>
</feature>
<keyword evidence="8" id="KW-1185">Reference proteome</keyword>
<dbReference type="PROSITE" id="PS50966">
    <property type="entry name" value="ZF_SWIM"/>
    <property type="match status" value="1"/>
</dbReference>
<dbReference type="PANTHER" id="PTHR31973:SF187">
    <property type="entry name" value="MUTATOR TRANSPOSASE MUDRA PROTEIN"/>
    <property type="match status" value="1"/>
</dbReference>
<dbReference type="GO" id="GO:0008270">
    <property type="term" value="F:zinc ion binding"/>
    <property type="evidence" value="ECO:0007669"/>
    <property type="project" value="UniProtKB-KW"/>
</dbReference>
<dbReference type="SMART" id="SM00384">
    <property type="entry name" value="AT_hook"/>
    <property type="match status" value="2"/>
</dbReference>
<feature type="compositionally biased region" description="Basic residues" evidence="5">
    <location>
        <begin position="277"/>
        <end position="287"/>
    </location>
</feature>
<dbReference type="InterPro" id="IPR058594">
    <property type="entry name" value="PB1-like_dom_pln"/>
</dbReference>
<feature type="compositionally biased region" description="Basic and acidic residues" evidence="5">
    <location>
        <begin position="732"/>
        <end position="744"/>
    </location>
</feature>
<evidence type="ECO:0000256" key="1">
    <source>
        <dbReference type="ARBA" id="ARBA00022723"/>
    </source>
</evidence>
<feature type="compositionally biased region" description="Basic and acidic residues" evidence="5">
    <location>
        <begin position="266"/>
        <end position="276"/>
    </location>
</feature>
<dbReference type="Proteomes" id="UP001237642">
    <property type="component" value="Unassembled WGS sequence"/>
</dbReference>
<accession>A0AAD8M5N8</accession>
<dbReference type="PRINTS" id="PR00929">
    <property type="entry name" value="ATHOOK"/>
</dbReference>
<keyword evidence="2 4" id="KW-0863">Zinc-finger</keyword>
<dbReference type="InterPro" id="IPR007527">
    <property type="entry name" value="Znf_SWIM"/>
</dbReference>
<dbReference type="AlphaFoldDB" id="A0AAD8M5N8"/>
<dbReference type="InterPro" id="IPR006564">
    <property type="entry name" value="Znf_PMZ"/>
</dbReference>
<feature type="region of interest" description="Disordered" evidence="5">
    <location>
        <begin position="732"/>
        <end position="899"/>
    </location>
</feature>
<sequence>MNSIRVEIQHGGEFNTKEGIYYYKGGTIDNIYNVDISALSIDRCLNFLRDIGYGNGLKLYYKKPLTTDIESYILLWNDESVEQLRKDVMPLSSVCLFVDHCAEEKVDDVVEEMNFESDVSDYEEEQYSDSEESCDEDSIGDDVESDSDEELEAIRERKRMLKEGMIDPLREGNLTDMNIGNGVFDRDEERQHEPTSESRTKNRHDPALCDKLVWQDFVQHEFEMLNSSFPKYAENQHLGCDTVEKNAEEKDSSDSFDAASLESSDSSDHEEFDVNKLRRGKNRKKQKPIFPTFNPNTPMELIDFQPGLIFTSRQLLRDAIRNYGVAKQRRVFIKRSDFKRLQAKCRDNCKWELWASRLQNDEAYQVKTYQREHNCIIVSKQRMVKADWLAKEFGNIIRSNPRWKLKEFAAAINAKFKMQCTLNQCWWAKKIAMAELESVLNEHYARLWDYGAEVLRTNPGSSVFIKGEATVESENPTFQRSISPFAYDDLLKTNPKYWSRAYFKTMTHCDVVDNNISECFNSWILKARYKPIISMLDHIRVQCMERIHVKRDYMARIDSDLCPRIIKKLNYNIEGSKKCTSTWDGGDKCEVKDLEGNQFEVDMKNRICSCRKWQLTGMPCIHGCQAILSINAAPESFVDEYFKKTTYLKSYSYLMSPMKGSKEWSLAKQVKLLPPKARRMPGRPKKHRRREADEVGGGYRLSKKGVVMKCSRCLVIGHNKATCKTTEAEALENHRKADEARKTQAEAARAHSLRSKQNVRKKTTQTAGAQSSTGVGQAKKRGRPPKAKQINQQHPTPTSSPQAPSTQEVPTEAAQKKRRGRPPKTSNTKVQTRKMPAGMGVFTGDDGHTYMSSSRSTVRLTDSEPNTTTQDAEQVSRQPSKSPLKKGGQMVFPRSELKK</sequence>
<dbReference type="InterPro" id="IPR017956">
    <property type="entry name" value="AT_hook_DNA-bd_motif"/>
</dbReference>
<reference evidence="7" key="1">
    <citation type="submission" date="2023-02" db="EMBL/GenBank/DDBJ databases">
        <title>Genome of toxic invasive species Heracleum sosnowskyi carries increased number of genes despite the absence of recent whole-genome duplications.</title>
        <authorList>
            <person name="Schelkunov M."/>
            <person name="Shtratnikova V."/>
            <person name="Makarenko M."/>
            <person name="Klepikova A."/>
            <person name="Omelchenko D."/>
            <person name="Novikova G."/>
            <person name="Obukhova E."/>
            <person name="Bogdanov V."/>
            <person name="Penin A."/>
            <person name="Logacheva M."/>
        </authorList>
    </citation>
    <scope>NUCLEOTIDE SEQUENCE</scope>
    <source>
        <strain evidence="7">Hsosn_3</strain>
        <tissue evidence="7">Leaf</tissue>
    </source>
</reference>
<dbReference type="Pfam" id="PF03108">
    <property type="entry name" value="DBD_Tnp_Mut"/>
    <property type="match status" value="1"/>
</dbReference>
<dbReference type="GO" id="GO:0003677">
    <property type="term" value="F:DNA binding"/>
    <property type="evidence" value="ECO:0007669"/>
    <property type="project" value="InterPro"/>
</dbReference>
<proteinExistence type="predicted"/>
<evidence type="ECO:0000256" key="4">
    <source>
        <dbReference type="PROSITE-ProRule" id="PRU00325"/>
    </source>
</evidence>
<dbReference type="Pfam" id="PF26130">
    <property type="entry name" value="PB1-like"/>
    <property type="match status" value="1"/>
</dbReference>
<keyword evidence="3" id="KW-0862">Zinc</keyword>
<organism evidence="7 8">
    <name type="scientific">Heracleum sosnowskyi</name>
    <dbReference type="NCBI Taxonomy" id="360622"/>
    <lineage>
        <taxon>Eukaryota</taxon>
        <taxon>Viridiplantae</taxon>
        <taxon>Streptophyta</taxon>
        <taxon>Embryophyta</taxon>
        <taxon>Tracheophyta</taxon>
        <taxon>Spermatophyta</taxon>
        <taxon>Magnoliopsida</taxon>
        <taxon>eudicotyledons</taxon>
        <taxon>Gunneridae</taxon>
        <taxon>Pentapetalae</taxon>
        <taxon>asterids</taxon>
        <taxon>campanulids</taxon>
        <taxon>Apiales</taxon>
        <taxon>Apiaceae</taxon>
        <taxon>Apioideae</taxon>
        <taxon>apioid superclade</taxon>
        <taxon>Tordylieae</taxon>
        <taxon>Tordyliinae</taxon>
        <taxon>Heracleum</taxon>
    </lineage>
</organism>
<keyword evidence="1" id="KW-0479">Metal-binding</keyword>
<feature type="compositionally biased region" description="Low complexity" evidence="5">
    <location>
        <begin position="255"/>
        <end position="264"/>
    </location>
</feature>
<feature type="region of interest" description="Disordered" evidence="5">
    <location>
        <begin position="246"/>
        <end position="292"/>
    </location>
</feature>
<gene>
    <name evidence="7" type="ORF">POM88_044806</name>
</gene>
<feature type="compositionally biased region" description="Polar residues" evidence="5">
    <location>
        <begin position="764"/>
        <end position="775"/>
    </location>
</feature>
<reference evidence="7" key="2">
    <citation type="submission" date="2023-05" db="EMBL/GenBank/DDBJ databases">
        <authorList>
            <person name="Schelkunov M.I."/>
        </authorList>
    </citation>
    <scope>NUCLEOTIDE SEQUENCE</scope>
    <source>
        <strain evidence="7">Hsosn_3</strain>
        <tissue evidence="7">Leaf</tissue>
    </source>
</reference>
<evidence type="ECO:0000256" key="2">
    <source>
        <dbReference type="ARBA" id="ARBA00022771"/>
    </source>
</evidence>
<feature type="compositionally biased region" description="Polar residues" evidence="5">
    <location>
        <begin position="850"/>
        <end position="881"/>
    </location>
</feature>
<feature type="region of interest" description="Disordered" evidence="5">
    <location>
        <begin position="677"/>
        <end position="697"/>
    </location>
</feature>
<feature type="compositionally biased region" description="Basic residues" evidence="5">
    <location>
        <begin position="751"/>
        <end position="763"/>
    </location>
</feature>
<protein>
    <recommendedName>
        <fullName evidence="6">SWIM-type domain-containing protein</fullName>
    </recommendedName>
</protein>
<feature type="compositionally biased region" description="Basic residues" evidence="5">
    <location>
        <begin position="677"/>
        <end position="689"/>
    </location>
</feature>
<dbReference type="EMBL" id="JAUIZM010000010">
    <property type="protein sequence ID" value="KAK1360332.1"/>
    <property type="molecule type" value="Genomic_DNA"/>
</dbReference>
<feature type="region of interest" description="Disordered" evidence="5">
    <location>
        <begin position="171"/>
        <end position="204"/>
    </location>
</feature>
<dbReference type="SMART" id="SM00575">
    <property type="entry name" value="ZnF_PMZ"/>
    <property type="match status" value="1"/>
</dbReference>
<evidence type="ECO:0000256" key="3">
    <source>
        <dbReference type="ARBA" id="ARBA00022833"/>
    </source>
</evidence>
<dbReference type="PANTHER" id="PTHR31973">
    <property type="entry name" value="POLYPROTEIN, PUTATIVE-RELATED"/>
    <property type="match status" value="1"/>
</dbReference>
<evidence type="ECO:0000313" key="7">
    <source>
        <dbReference type="EMBL" id="KAK1360332.1"/>
    </source>
</evidence>
<evidence type="ECO:0000256" key="5">
    <source>
        <dbReference type="SAM" id="MobiDB-lite"/>
    </source>
</evidence>
<dbReference type="InterPro" id="IPR004332">
    <property type="entry name" value="Transposase_MuDR"/>
</dbReference>
<name>A0AAD8M5N8_9APIA</name>
<evidence type="ECO:0000259" key="6">
    <source>
        <dbReference type="PROSITE" id="PS50966"/>
    </source>
</evidence>
<evidence type="ECO:0000313" key="8">
    <source>
        <dbReference type="Proteomes" id="UP001237642"/>
    </source>
</evidence>